<accession>A0A347VP12</accession>
<dbReference type="Proteomes" id="UP000029714">
    <property type="component" value="Unassembled WGS sequence"/>
</dbReference>
<evidence type="ECO:0000256" key="6">
    <source>
        <dbReference type="ARBA" id="ARBA00034003"/>
    </source>
</evidence>
<dbReference type="SUPFAM" id="SSF50249">
    <property type="entry name" value="Nucleic acid-binding proteins"/>
    <property type="match status" value="1"/>
</dbReference>
<keyword evidence="2 10" id="KW-0436">Ligase</keyword>
<evidence type="ECO:0000259" key="7">
    <source>
        <dbReference type="Pfam" id="PF01068"/>
    </source>
</evidence>
<reference evidence="10" key="3">
    <citation type="submission" date="2018-04" db="EMBL/GenBank/DDBJ databases">
        <authorList>
            <person name="Sheh A."/>
            <person name="Shen Z."/>
            <person name="Mannion A.J."/>
            <person name="Fox J.G."/>
        </authorList>
    </citation>
    <scope>NUCLEOTIDE SEQUENCE</scope>
    <source>
        <strain evidence="10">MIT 97-6194</strain>
    </source>
</reference>
<dbReference type="GO" id="GO:0006310">
    <property type="term" value="P:DNA recombination"/>
    <property type="evidence" value="ECO:0007669"/>
    <property type="project" value="InterPro"/>
</dbReference>
<reference evidence="9 12" key="4">
    <citation type="submission" date="2019-12" db="EMBL/GenBank/DDBJ databases">
        <title>Multi-Generational Helicobacter saguini Isolates.</title>
        <authorList>
            <person name="Mannion A."/>
            <person name="Shen Z."/>
            <person name="Fox J.G."/>
        </authorList>
    </citation>
    <scope>NUCLEOTIDE SEQUENCE [LARGE SCALE GENOMIC DNA]</scope>
    <source>
        <strain evidence="9">16-048</strain>
        <strain evidence="12">16-048 (F4)</strain>
    </source>
</reference>
<dbReference type="Gene3D" id="2.40.50.140">
    <property type="entry name" value="Nucleic acid-binding proteins"/>
    <property type="match status" value="1"/>
</dbReference>
<dbReference type="EMBL" id="JRMP02000006">
    <property type="protein sequence ID" value="TLD94537.1"/>
    <property type="molecule type" value="Genomic_DNA"/>
</dbReference>
<comment type="cofactor">
    <cofactor evidence="1">
        <name>a divalent metal cation</name>
        <dbReference type="ChEBI" id="CHEBI:60240"/>
    </cofactor>
</comment>
<dbReference type="STRING" id="1548018.LS64_07825"/>
<comment type="caution">
    <text evidence="10">The sequence shown here is derived from an EMBL/GenBank/DDBJ whole genome shotgun (WGS) entry which is preliminary data.</text>
</comment>
<dbReference type="RefSeq" id="WP_034572059.1">
    <property type="nucleotide sequence ID" value="NZ_JRMP02000006.1"/>
</dbReference>
<keyword evidence="4" id="KW-0227">DNA damage</keyword>
<evidence type="ECO:0000256" key="2">
    <source>
        <dbReference type="ARBA" id="ARBA00022598"/>
    </source>
</evidence>
<evidence type="ECO:0000259" key="8">
    <source>
        <dbReference type="Pfam" id="PF14743"/>
    </source>
</evidence>
<dbReference type="SUPFAM" id="SSF56091">
    <property type="entry name" value="DNA ligase/mRNA capping enzyme, catalytic domain"/>
    <property type="match status" value="1"/>
</dbReference>
<gene>
    <name evidence="9" type="ORF">DCO61_12380</name>
    <name evidence="10" type="ORF">LS64_005045</name>
</gene>
<keyword evidence="11" id="KW-1185">Reference proteome</keyword>
<reference evidence="10 11" key="1">
    <citation type="journal article" date="2014" name="Genome Announc.">
        <title>Draft genome sequences of eight enterohepatic helicobacter species isolated from both laboratory and wild rodents.</title>
        <authorList>
            <person name="Sheh A."/>
            <person name="Shen Z."/>
            <person name="Fox J.G."/>
        </authorList>
    </citation>
    <scope>NUCLEOTIDE SEQUENCE [LARGE SCALE GENOMIC DNA]</scope>
    <source>
        <strain evidence="10 11">MIT 97-6194</strain>
    </source>
</reference>
<evidence type="ECO:0000256" key="5">
    <source>
        <dbReference type="ARBA" id="ARBA00023204"/>
    </source>
</evidence>
<proteinExistence type="predicted"/>
<dbReference type="InterPro" id="IPR012340">
    <property type="entry name" value="NA-bd_OB-fold"/>
</dbReference>
<dbReference type="Pfam" id="PF14743">
    <property type="entry name" value="DNA_ligase_OB_2"/>
    <property type="match status" value="1"/>
</dbReference>
<protein>
    <submittedName>
        <fullName evidence="10">DNA ligase</fullName>
    </submittedName>
</protein>
<sequence>MFRICLIKILFFITLFAKDSNILLLKNFDSKIINDKNIKEFLVSEKLDGIRALWNGKNFYSRNGNVINAPKCFTQGYPKFFLDGELWSKRGDFNNIISATNKANPSCEEWSNLNFYVFDVPHFETFDGLESIKIKELDCNKITEKLCFLESRLQILRDFLKGKVTTIRILRQEKLDSISALYSKLDSINALNGEGLVLRKNHAPYTSGRSNYNFKLKKFQDSECKIKEITQGKGKFQGKMGAIICTQTLESFSPNIHPKLNDSNKNELIEFKIGSGFSDNLRANPPKVGTIITYKFQGFSKNGLPKFPVFLRIYKE</sequence>
<dbReference type="GO" id="GO:0003910">
    <property type="term" value="F:DNA ligase (ATP) activity"/>
    <property type="evidence" value="ECO:0007669"/>
    <property type="project" value="UniProtKB-EC"/>
</dbReference>
<dbReference type="PANTHER" id="PTHR47810:SF1">
    <property type="entry name" value="DNA LIGASE B"/>
    <property type="match status" value="1"/>
</dbReference>
<evidence type="ECO:0000256" key="4">
    <source>
        <dbReference type="ARBA" id="ARBA00022763"/>
    </source>
</evidence>
<dbReference type="Gene3D" id="3.30.470.30">
    <property type="entry name" value="DNA ligase/mRNA capping enzyme"/>
    <property type="match status" value="1"/>
</dbReference>
<dbReference type="InterPro" id="IPR012310">
    <property type="entry name" value="DNA_ligase_ATP-dep_cent"/>
</dbReference>
<dbReference type="OrthoDB" id="9767858at2"/>
<dbReference type="InterPro" id="IPR050326">
    <property type="entry name" value="NAD_dep_DNA_ligaseB"/>
</dbReference>
<evidence type="ECO:0000313" key="10">
    <source>
        <dbReference type="EMBL" id="TLD94537.1"/>
    </source>
</evidence>
<dbReference type="NCBIfam" id="NF006592">
    <property type="entry name" value="PRK09125.1"/>
    <property type="match status" value="1"/>
</dbReference>
<dbReference type="AlphaFoldDB" id="A0A347VP12"/>
<keyword evidence="3" id="KW-0235">DNA replication</keyword>
<dbReference type="Gene3D" id="3.30.1490.70">
    <property type="match status" value="1"/>
</dbReference>
<dbReference type="GO" id="GO:0005524">
    <property type="term" value="F:ATP binding"/>
    <property type="evidence" value="ECO:0007669"/>
    <property type="project" value="InterPro"/>
</dbReference>
<feature type="domain" description="ATP-dependent DNA ligase family profile" evidence="7">
    <location>
        <begin position="31"/>
        <end position="216"/>
    </location>
</feature>
<dbReference type="Pfam" id="PF01068">
    <property type="entry name" value="DNA_ligase_A_M"/>
    <property type="match status" value="1"/>
</dbReference>
<dbReference type="GO" id="GO:0006260">
    <property type="term" value="P:DNA replication"/>
    <property type="evidence" value="ECO:0007669"/>
    <property type="project" value="UniProtKB-KW"/>
</dbReference>
<organism evidence="10 11">
    <name type="scientific">Helicobacter saguini</name>
    <dbReference type="NCBI Taxonomy" id="1548018"/>
    <lineage>
        <taxon>Bacteria</taxon>
        <taxon>Pseudomonadati</taxon>
        <taxon>Campylobacterota</taxon>
        <taxon>Epsilonproteobacteria</taxon>
        <taxon>Campylobacterales</taxon>
        <taxon>Helicobacteraceae</taxon>
        <taxon>Helicobacter</taxon>
    </lineage>
</organism>
<feature type="domain" description="DNA ligase OB-like" evidence="8">
    <location>
        <begin position="231"/>
        <end position="313"/>
    </location>
</feature>
<dbReference type="EMBL" id="QBIU01000002">
    <property type="protein sequence ID" value="MWV70755.1"/>
    <property type="molecule type" value="Genomic_DNA"/>
</dbReference>
<name>A0A347VP12_9HELI</name>
<dbReference type="Proteomes" id="UP000477070">
    <property type="component" value="Unassembled WGS sequence"/>
</dbReference>
<evidence type="ECO:0000256" key="1">
    <source>
        <dbReference type="ARBA" id="ARBA00001968"/>
    </source>
</evidence>
<evidence type="ECO:0000256" key="3">
    <source>
        <dbReference type="ARBA" id="ARBA00022705"/>
    </source>
</evidence>
<evidence type="ECO:0000313" key="9">
    <source>
        <dbReference type="EMBL" id="MWV70755.1"/>
    </source>
</evidence>
<dbReference type="PANTHER" id="PTHR47810">
    <property type="entry name" value="DNA LIGASE"/>
    <property type="match status" value="1"/>
</dbReference>
<dbReference type="CDD" id="cd08041">
    <property type="entry name" value="OBF_kDNA_ligase_like"/>
    <property type="match status" value="1"/>
</dbReference>
<reference evidence="10 11" key="2">
    <citation type="journal article" date="2016" name="Infect. Immun.">
        <title>Helicobacter saguini, a Novel Helicobacter Isolated from Cotton-Top Tamarins with Ulcerative Colitis, Has Proinflammatory Properties and Induces Typhlocolitis and Dysplasia in Gnotobiotic IL-10-/- Mice.</title>
        <authorList>
            <person name="Shen Z."/>
            <person name="Mannion A."/>
            <person name="Whary M.T."/>
            <person name="Muthupalani S."/>
            <person name="Sheh A."/>
            <person name="Feng Y."/>
            <person name="Gong G."/>
            <person name="Vandamme P."/>
            <person name="Holcombe H.R."/>
            <person name="Paster B.J."/>
            <person name="Fox J.G."/>
        </authorList>
    </citation>
    <scope>NUCLEOTIDE SEQUENCE [LARGE SCALE GENOMIC DNA]</scope>
    <source>
        <strain evidence="10 11">MIT 97-6194</strain>
    </source>
</reference>
<evidence type="ECO:0000313" key="12">
    <source>
        <dbReference type="Proteomes" id="UP000477070"/>
    </source>
</evidence>
<keyword evidence="5" id="KW-0234">DNA repair</keyword>
<dbReference type="CDD" id="cd07896">
    <property type="entry name" value="Adenylation_kDNA_ligase_like"/>
    <property type="match status" value="1"/>
</dbReference>
<comment type="catalytic activity">
    <reaction evidence="6">
        <text>ATP + (deoxyribonucleotide)n-3'-hydroxyl + 5'-phospho-(deoxyribonucleotide)m = (deoxyribonucleotide)n+m + AMP + diphosphate.</text>
        <dbReference type="EC" id="6.5.1.1"/>
    </reaction>
</comment>
<evidence type="ECO:0000313" key="11">
    <source>
        <dbReference type="Proteomes" id="UP000029714"/>
    </source>
</evidence>
<dbReference type="GO" id="GO:0006281">
    <property type="term" value="P:DNA repair"/>
    <property type="evidence" value="ECO:0007669"/>
    <property type="project" value="UniProtKB-KW"/>
</dbReference>
<dbReference type="InterPro" id="IPR029319">
    <property type="entry name" value="DNA_ligase_OB"/>
</dbReference>